<keyword evidence="5 8" id="KW-0472">Membrane</keyword>
<reference evidence="10 11" key="1">
    <citation type="submission" date="2020-08" db="EMBL/GenBank/DDBJ databases">
        <title>Sequencing the genomes of 1000 actinobacteria strains.</title>
        <authorList>
            <person name="Klenk H.-P."/>
        </authorList>
    </citation>
    <scope>NUCLEOTIDE SEQUENCE [LARGE SCALE GENOMIC DNA]</scope>
    <source>
        <strain evidence="10 11">DSM 19079</strain>
    </source>
</reference>
<evidence type="ECO:0000256" key="4">
    <source>
        <dbReference type="ARBA" id="ARBA00022989"/>
    </source>
</evidence>
<feature type="compositionally biased region" description="Low complexity" evidence="7">
    <location>
        <begin position="11"/>
        <end position="33"/>
    </location>
</feature>
<feature type="domain" description="Threonine/serine exporter-like N-terminal" evidence="9">
    <location>
        <begin position="469"/>
        <end position="611"/>
    </location>
</feature>
<dbReference type="RefSeq" id="WP_135029978.1">
    <property type="nucleotide sequence ID" value="NZ_BMLA01000002.1"/>
</dbReference>
<evidence type="ECO:0000256" key="8">
    <source>
        <dbReference type="SAM" id="Phobius"/>
    </source>
</evidence>
<proteinExistence type="inferred from homology"/>
<comment type="subcellular location">
    <subcellularLocation>
        <location evidence="1">Cell membrane</location>
        <topology evidence="1">Multi-pass membrane protein</topology>
    </subcellularLocation>
</comment>
<dbReference type="Pfam" id="PF06738">
    <property type="entry name" value="ThrE"/>
    <property type="match status" value="2"/>
</dbReference>
<evidence type="ECO:0000256" key="6">
    <source>
        <dbReference type="ARBA" id="ARBA00034125"/>
    </source>
</evidence>
<feature type="transmembrane region" description="Helical" evidence="8">
    <location>
        <begin position="481"/>
        <end position="498"/>
    </location>
</feature>
<dbReference type="InterPro" id="IPR010619">
    <property type="entry name" value="ThrE-like_N"/>
</dbReference>
<evidence type="ECO:0000256" key="3">
    <source>
        <dbReference type="ARBA" id="ARBA00022692"/>
    </source>
</evidence>
<feature type="domain" description="Threonine/serine exporter-like N-terminal" evidence="9">
    <location>
        <begin position="218"/>
        <end position="458"/>
    </location>
</feature>
<dbReference type="OrthoDB" id="9763957at2"/>
<feature type="transmembrane region" description="Helical" evidence="8">
    <location>
        <begin position="590"/>
        <end position="611"/>
    </location>
</feature>
<dbReference type="GO" id="GO:0005886">
    <property type="term" value="C:plasma membrane"/>
    <property type="evidence" value="ECO:0007669"/>
    <property type="project" value="UniProtKB-SubCell"/>
</dbReference>
<organism evidence="10 11">
    <name type="scientific">Micrococcus flavus</name>
    <dbReference type="NCBI Taxonomy" id="384602"/>
    <lineage>
        <taxon>Bacteria</taxon>
        <taxon>Bacillati</taxon>
        <taxon>Actinomycetota</taxon>
        <taxon>Actinomycetes</taxon>
        <taxon>Micrococcales</taxon>
        <taxon>Micrococcaceae</taxon>
        <taxon>Micrococcus</taxon>
    </lineage>
</organism>
<comment type="caution">
    <text evidence="10">The sequence shown here is derived from an EMBL/GenBank/DDBJ whole genome shotgun (WGS) entry which is preliminary data.</text>
</comment>
<dbReference type="GO" id="GO:0022857">
    <property type="term" value="F:transmembrane transporter activity"/>
    <property type="evidence" value="ECO:0007669"/>
    <property type="project" value="InterPro"/>
</dbReference>
<dbReference type="Proteomes" id="UP000560081">
    <property type="component" value="Unassembled WGS sequence"/>
</dbReference>
<accession>A0A4Y8X1J1</accession>
<name>A0A4Y8X1J1_9MICC</name>
<feature type="transmembrane region" description="Helical" evidence="8">
    <location>
        <begin position="557"/>
        <end position="578"/>
    </location>
</feature>
<feature type="transmembrane region" description="Helical" evidence="8">
    <location>
        <begin position="532"/>
        <end position="550"/>
    </location>
</feature>
<feature type="region of interest" description="Disordered" evidence="7">
    <location>
        <begin position="130"/>
        <end position="166"/>
    </location>
</feature>
<evidence type="ECO:0000256" key="7">
    <source>
        <dbReference type="SAM" id="MobiDB-lite"/>
    </source>
</evidence>
<evidence type="ECO:0000313" key="10">
    <source>
        <dbReference type="EMBL" id="MBB4883427.1"/>
    </source>
</evidence>
<evidence type="ECO:0000256" key="2">
    <source>
        <dbReference type="ARBA" id="ARBA00022475"/>
    </source>
</evidence>
<dbReference type="EMBL" id="JACHMC010000001">
    <property type="protein sequence ID" value="MBB4883427.1"/>
    <property type="molecule type" value="Genomic_DNA"/>
</dbReference>
<feature type="transmembrane region" description="Helical" evidence="8">
    <location>
        <begin position="333"/>
        <end position="366"/>
    </location>
</feature>
<dbReference type="PANTHER" id="PTHR34390:SF2">
    <property type="entry name" value="SUCCINATE TRANSPORTER SUBUNIT YJJP-RELATED"/>
    <property type="match status" value="1"/>
</dbReference>
<keyword evidence="11" id="KW-1185">Reference proteome</keyword>
<feature type="compositionally biased region" description="Low complexity" evidence="7">
    <location>
        <begin position="99"/>
        <end position="111"/>
    </location>
</feature>
<keyword evidence="4 8" id="KW-1133">Transmembrane helix</keyword>
<keyword evidence="3 8" id="KW-0812">Transmembrane</keyword>
<comment type="similarity">
    <text evidence="6">Belongs to the ThrE exporter (TC 2.A.79) family.</text>
</comment>
<feature type="transmembrane region" description="Helical" evidence="8">
    <location>
        <begin position="378"/>
        <end position="398"/>
    </location>
</feature>
<feature type="transmembrane region" description="Helical" evidence="8">
    <location>
        <begin position="505"/>
        <end position="526"/>
    </location>
</feature>
<evidence type="ECO:0000259" key="9">
    <source>
        <dbReference type="Pfam" id="PF06738"/>
    </source>
</evidence>
<feature type="compositionally biased region" description="Low complexity" evidence="7">
    <location>
        <begin position="138"/>
        <end position="150"/>
    </location>
</feature>
<dbReference type="GO" id="GO:0015744">
    <property type="term" value="P:succinate transport"/>
    <property type="evidence" value="ECO:0007669"/>
    <property type="project" value="TreeGrafter"/>
</dbReference>
<feature type="compositionally biased region" description="Basic and acidic residues" evidence="7">
    <location>
        <begin position="1"/>
        <end position="10"/>
    </location>
</feature>
<gene>
    <name evidence="10" type="ORF">BJ976_001778</name>
</gene>
<protein>
    <submittedName>
        <fullName evidence="10">Uncharacterized membrane protein YjjP (DUF1212 family)</fullName>
    </submittedName>
</protein>
<evidence type="ECO:0000256" key="5">
    <source>
        <dbReference type="ARBA" id="ARBA00023136"/>
    </source>
</evidence>
<keyword evidence="2" id="KW-1003">Cell membrane</keyword>
<feature type="region of interest" description="Disordered" evidence="7">
    <location>
        <begin position="1"/>
        <end position="113"/>
    </location>
</feature>
<dbReference type="InterPro" id="IPR050539">
    <property type="entry name" value="ThrE_Dicarb/AminoAcid_Exp"/>
</dbReference>
<feature type="transmembrane region" description="Helical" evidence="8">
    <location>
        <begin position="440"/>
        <end position="461"/>
    </location>
</feature>
<feature type="compositionally biased region" description="Basic residues" evidence="7">
    <location>
        <begin position="157"/>
        <end position="166"/>
    </location>
</feature>
<feature type="transmembrane region" description="Helical" evidence="8">
    <location>
        <begin position="404"/>
        <end position="428"/>
    </location>
</feature>
<evidence type="ECO:0000256" key="1">
    <source>
        <dbReference type="ARBA" id="ARBA00004651"/>
    </source>
</evidence>
<dbReference type="PANTHER" id="PTHR34390">
    <property type="entry name" value="UPF0442 PROTEIN YJJB-RELATED"/>
    <property type="match status" value="1"/>
</dbReference>
<evidence type="ECO:0000313" key="11">
    <source>
        <dbReference type="Proteomes" id="UP000560081"/>
    </source>
</evidence>
<sequence>MDPQTPRDRPQAPAAEPAPQAGPIPVLRPAVVPSVPPEAAEETADVAASPTRDEGPEEVLPPVLAPATAALPATPGDVPPADARSDEHPDADPPPAEAPGPAADAPLTAPPLSEAVPTSVLAPVEGVAPTAEQAAETVPDLVVPEPVLPHGPEEPRGRRRRRQGRDHHRAVFEETLPTQALVMVDRLQASPYGRRMRSTLSRRREQDEQALEARTTLDFALKLGETMFGFGATSLDVETSIIVVTQAYGVHETEVDLTNQAISLNYAPDSSRGEVPYTLQRVVRSYSTNYEGLVAVHRLVEEISDGMVERAEAQRRLVEIRHRPKPYPPALEILMAGVFVACFVPFIGGTWQGALLGMASTWFVFWLHTRTMAFLPEIYSVMIGSSLATAVAFGAYVLEVPINPALMVAGGIMMLLPTSRFVTAVLDAINGFPVTAAGRFISTMLVFVGIMAGIMVSVAAADLAGFPRLDLAAQVSADYPAPLLLVLVLVATAADAVVERSGWRTLLASCAVTGAAFCAHTLIAGLGVGPTLLPASAAAVVGFLGRIVALRVGAPPIVVLVPSILFLLPGFAIFRGLYEFTVETTSTVAGVAGIVSALVVVVGIGAGAVFGDTLARPVTARLVEHRSIGPEGRQR</sequence>
<feature type="compositionally biased region" description="Low complexity" evidence="7">
    <location>
        <begin position="60"/>
        <end position="75"/>
    </location>
</feature>
<dbReference type="AlphaFoldDB" id="A0A4Y8X1J1"/>